<dbReference type="PATRIC" id="fig|693.5.peg.1882"/>
<organism evidence="1 2">
    <name type="scientific">Vibrio nereis</name>
    <dbReference type="NCBI Taxonomy" id="693"/>
    <lineage>
        <taxon>Bacteria</taxon>
        <taxon>Pseudomonadati</taxon>
        <taxon>Pseudomonadota</taxon>
        <taxon>Gammaproteobacteria</taxon>
        <taxon>Vibrionales</taxon>
        <taxon>Vibrionaceae</taxon>
        <taxon>Vibrio</taxon>
    </lineage>
</organism>
<dbReference type="AlphaFoldDB" id="A0A0M0HN87"/>
<gene>
    <name evidence="1" type="ORF">AKJ17_09195</name>
</gene>
<reference evidence="2" key="1">
    <citation type="submission" date="2015-08" db="EMBL/GenBank/DDBJ databases">
        <title>Vibrio galatheae sp. nov., a novel member of the Vibrionaceae family isolated from the Solomon Islands.</title>
        <authorList>
            <person name="Giubergia S."/>
            <person name="Machado H."/>
            <person name="Mateiu R.V."/>
            <person name="Gram L."/>
        </authorList>
    </citation>
    <scope>NUCLEOTIDE SEQUENCE [LARGE SCALE GENOMIC DNA]</scope>
    <source>
        <strain evidence="2">DSM 19584</strain>
    </source>
</reference>
<dbReference type="EMBL" id="LHPJ01000007">
    <property type="protein sequence ID" value="KOO03514.1"/>
    <property type="molecule type" value="Genomic_DNA"/>
</dbReference>
<dbReference type="Proteomes" id="UP000037515">
    <property type="component" value="Unassembled WGS sequence"/>
</dbReference>
<evidence type="ECO:0000313" key="2">
    <source>
        <dbReference type="Proteomes" id="UP000037515"/>
    </source>
</evidence>
<sequence>MYNSCKICTGFVIEVYLYIVVQTQHIGVHVIAGYKIVLSMAIFKLQILDDLWITVKIKKICK</sequence>
<keyword evidence="2" id="KW-1185">Reference proteome</keyword>
<comment type="caution">
    <text evidence="1">The sequence shown here is derived from an EMBL/GenBank/DDBJ whole genome shotgun (WGS) entry which is preliminary data.</text>
</comment>
<proteinExistence type="predicted"/>
<accession>A0A0M0HN87</accession>
<evidence type="ECO:0000313" key="1">
    <source>
        <dbReference type="EMBL" id="KOO03514.1"/>
    </source>
</evidence>
<name>A0A0M0HN87_VIBNE</name>
<protein>
    <submittedName>
        <fullName evidence="1">Uncharacterized protein</fullName>
    </submittedName>
</protein>
<dbReference type="STRING" id="693.AKJ17_09195"/>